<feature type="chain" id="PRO_5032589169" evidence="1">
    <location>
        <begin position="27"/>
        <end position="190"/>
    </location>
</feature>
<dbReference type="InterPro" id="IPR006597">
    <property type="entry name" value="Sel1-like"/>
</dbReference>
<evidence type="ECO:0000313" key="3">
    <source>
        <dbReference type="Proteomes" id="UP000294229"/>
    </source>
</evidence>
<dbReference type="PANTHER" id="PTHR11102:SF160">
    <property type="entry name" value="ERAD-ASSOCIATED E3 UBIQUITIN-PROTEIN LIGASE COMPONENT HRD3"/>
    <property type="match status" value="1"/>
</dbReference>
<dbReference type="RefSeq" id="WP_130238952.1">
    <property type="nucleotide sequence ID" value="NZ_RQXS01000059.1"/>
</dbReference>
<organism evidence="2 3">
    <name type="scientific">Avibacterium paragallinarum</name>
    <name type="common">Haemophilus gallinarum</name>
    <dbReference type="NCBI Taxonomy" id="728"/>
    <lineage>
        <taxon>Bacteria</taxon>
        <taxon>Pseudomonadati</taxon>
        <taxon>Pseudomonadota</taxon>
        <taxon>Gammaproteobacteria</taxon>
        <taxon>Pasteurellales</taxon>
        <taxon>Pasteurellaceae</taxon>
        <taxon>Avibacterium</taxon>
    </lineage>
</organism>
<dbReference type="InterPro" id="IPR050767">
    <property type="entry name" value="Sel1_AlgK"/>
</dbReference>
<dbReference type="EMBL" id="RQXS01000059">
    <property type="protein sequence ID" value="RZN56845.1"/>
    <property type="molecule type" value="Genomic_DNA"/>
</dbReference>
<dbReference type="Pfam" id="PF08238">
    <property type="entry name" value="Sel1"/>
    <property type="match status" value="3"/>
</dbReference>
<comment type="caution">
    <text evidence="2">The sequence shown here is derived from an EMBL/GenBank/DDBJ whole genome shotgun (WGS) entry which is preliminary data.</text>
</comment>
<dbReference type="SMART" id="SM00671">
    <property type="entry name" value="SEL1"/>
    <property type="match status" value="3"/>
</dbReference>
<dbReference type="SUPFAM" id="SSF81901">
    <property type="entry name" value="HCP-like"/>
    <property type="match status" value="1"/>
</dbReference>
<proteinExistence type="predicted"/>
<sequence>MKFTKTLLTTALFSLSVFSTTQIAYAETNNAELVEQAILSDGEQLKRVMEAFEREEFDTVISLAQPLAAQGNVMAQSVLGFAYASREEYFQAFKWYQKAAEQGYALAQSYLGFMYDNGRGVKQDYFQAFKWYQKAAEQGDASAQNNLGIMYRLGKGVKQDDNLAKMWAGKACENGEQNGCDVYRMLNEGK</sequence>
<name>A0A8B3TB43_AVIPA</name>
<reference evidence="2 3" key="1">
    <citation type="submission" date="2018-11" db="EMBL/GenBank/DDBJ databases">
        <title>Sequencing Av. paragallinarum serogroups.</title>
        <authorList>
            <person name="Hellmuth J.E."/>
            <person name="Boucher C.E."/>
            <person name="Cason E.D."/>
        </authorList>
    </citation>
    <scope>NUCLEOTIDE SEQUENCE [LARGE SCALE GENOMIC DNA]</scope>
    <source>
        <strain evidence="2 3">SA-3</strain>
    </source>
</reference>
<evidence type="ECO:0000313" key="2">
    <source>
        <dbReference type="EMBL" id="RZN56845.1"/>
    </source>
</evidence>
<dbReference type="AlphaFoldDB" id="A0A8B3TB43"/>
<protein>
    <submittedName>
        <fullName evidence="2">Sel1 repeat family protein</fullName>
    </submittedName>
</protein>
<dbReference type="Gene3D" id="1.25.40.10">
    <property type="entry name" value="Tetratricopeptide repeat domain"/>
    <property type="match status" value="1"/>
</dbReference>
<dbReference type="InterPro" id="IPR011990">
    <property type="entry name" value="TPR-like_helical_dom_sf"/>
</dbReference>
<feature type="signal peptide" evidence="1">
    <location>
        <begin position="1"/>
        <end position="26"/>
    </location>
</feature>
<dbReference type="Proteomes" id="UP000294229">
    <property type="component" value="Unassembled WGS sequence"/>
</dbReference>
<gene>
    <name evidence="2" type="ORF">EIG79_09810</name>
</gene>
<accession>A0A8B3TB43</accession>
<evidence type="ECO:0000256" key="1">
    <source>
        <dbReference type="SAM" id="SignalP"/>
    </source>
</evidence>
<keyword evidence="1" id="KW-0732">Signal</keyword>
<dbReference type="PANTHER" id="PTHR11102">
    <property type="entry name" value="SEL-1-LIKE PROTEIN"/>
    <property type="match status" value="1"/>
</dbReference>